<reference evidence="4 5" key="1">
    <citation type="submission" date="2016-06" db="EMBL/GenBank/DDBJ databases">
        <title>Evolution of pathogenesis and genome organization in the Tremellales.</title>
        <authorList>
            <person name="Cuomo C."/>
            <person name="Litvintseva A."/>
            <person name="Heitman J."/>
            <person name="Chen Y."/>
            <person name="Sun S."/>
            <person name="Springer D."/>
            <person name="Dromer F."/>
            <person name="Young S."/>
            <person name="Zeng Q."/>
            <person name="Chapman S."/>
            <person name="Gujja S."/>
            <person name="Saif S."/>
            <person name="Birren B."/>
        </authorList>
    </citation>
    <scope>NUCLEOTIDE SEQUENCE [LARGE SCALE GENOMIC DNA]</scope>
    <source>
        <strain evidence="4 5">ATCC 28783</strain>
    </source>
</reference>
<organism evidence="4 5">
    <name type="scientific">Tremella mesenterica</name>
    <name type="common">Jelly fungus</name>
    <dbReference type="NCBI Taxonomy" id="5217"/>
    <lineage>
        <taxon>Eukaryota</taxon>
        <taxon>Fungi</taxon>
        <taxon>Dikarya</taxon>
        <taxon>Basidiomycota</taxon>
        <taxon>Agaricomycotina</taxon>
        <taxon>Tremellomycetes</taxon>
        <taxon>Tremellales</taxon>
        <taxon>Tremellaceae</taxon>
        <taxon>Tremella</taxon>
    </lineage>
</organism>
<dbReference type="InterPro" id="IPR001810">
    <property type="entry name" value="F-box_dom"/>
</dbReference>
<dbReference type="Proteomes" id="UP000289152">
    <property type="component" value="Unassembled WGS sequence"/>
</dbReference>
<dbReference type="GO" id="GO:0019005">
    <property type="term" value="C:SCF ubiquitin ligase complex"/>
    <property type="evidence" value="ECO:0007669"/>
    <property type="project" value="TreeGrafter"/>
</dbReference>
<accession>A0A4Q1BQ13</accession>
<protein>
    <recommendedName>
        <fullName evidence="3">F-box domain-containing protein</fullName>
    </recommendedName>
</protein>
<dbReference type="GO" id="GO:0031146">
    <property type="term" value="P:SCF-dependent proteasomal ubiquitin-dependent protein catabolic process"/>
    <property type="evidence" value="ECO:0007669"/>
    <property type="project" value="TreeGrafter"/>
</dbReference>
<dbReference type="Gene3D" id="1.20.1280.50">
    <property type="match status" value="1"/>
</dbReference>
<name>A0A4Q1BQ13_TREME</name>
<feature type="compositionally biased region" description="Low complexity" evidence="2">
    <location>
        <begin position="44"/>
        <end position="54"/>
    </location>
</feature>
<feature type="region of interest" description="Disordered" evidence="2">
    <location>
        <begin position="104"/>
        <end position="130"/>
    </location>
</feature>
<dbReference type="AlphaFoldDB" id="A0A4Q1BQ13"/>
<proteinExistence type="predicted"/>
<dbReference type="GO" id="GO:0005737">
    <property type="term" value="C:cytoplasm"/>
    <property type="evidence" value="ECO:0007669"/>
    <property type="project" value="TreeGrafter"/>
</dbReference>
<dbReference type="VEuPathDB" id="FungiDB:TREMEDRAFT_22085"/>
<dbReference type="EMBL" id="SDIL01000025">
    <property type="protein sequence ID" value="RXK39872.1"/>
    <property type="molecule type" value="Genomic_DNA"/>
</dbReference>
<gene>
    <name evidence="4" type="ORF">M231_02806</name>
</gene>
<evidence type="ECO:0000256" key="1">
    <source>
        <dbReference type="ARBA" id="ARBA00022786"/>
    </source>
</evidence>
<dbReference type="OrthoDB" id="2117972at2759"/>
<feature type="domain" description="F-box" evidence="3">
    <location>
        <begin position="267"/>
        <end position="313"/>
    </location>
</feature>
<dbReference type="STRING" id="5217.A0A4Q1BQ13"/>
<comment type="caution">
    <text evidence="4">The sequence shown here is derived from an EMBL/GenBank/DDBJ whole genome shotgun (WGS) entry which is preliminary data.</text>
</comment>
<dbReference type="PROSITE" id="PS50181">
    <property type="entry name" value="FBOX"/>
    <property type="match status" value="1"/>
</dbReference>
<keyword evidence="1" id="KW-0833">Ubl conjugation pathway</keyword>
<dbReference type="PANTHER" id="PTHR12874:SF9">
    <property type="entry name" value="F-BOX ONLY PROTEIN 48"/>
    <property type="match status" value="1"/>
</dbReference>
<evidence type="ECO:0000259" key="3">
    <source>
        <dbReference type="PROSITE" id="PS50181"/>
    </source>
</evidence>
<evidence type="ECO:0000313" key="4">
    <source>
        <dbReference type="EMBL" id="RXK39872.1"/>
    </source>
</evidence>
<dbReference type="SUPFAM" id="SSF81383">
    <property type="entry name" value="F-box domain"/>
    <property type="match status" value="1"/>
</dbReference>
<keyword evidence="5" id="KW-1185">Reference proteome</keyword>
<evidence type="ECO:0000256" key="2">
    <source>
        <dbReference type="SAM" id="MobiDB-lite"/>
    </source>
</evidence>
<dbReference type="InterPro" id="IPR036047">
    <property type="entry name" value="F-box-like_dom_sf"/>
</dbReference>
<feature type="compositionally biased region" description="Basic and acidic residues" evidence="2">
    <location>
        <begin position="22"/>
        <end position="31"/>
    </location>
</feature>
<dbReference type="InParanoid" id="A0A4Q1BQ13"/>
<evidence type="ECO:0000313" key="5">
    <source>
        <dbReference type="Proteomes" id="UP000289152"/>
    </source>
</evidence>
<dbReference type="PANTHER" id="PTHR12874">
    <property type="entry name" value="F-BOX ONLY PROTEIN 48-RELATED"/>
    <property type="match status" value="1"/>
</dbReference>
<feature type="region of interest" description="Disordered" evidence="2">
    <location>
        <begin position="22"/>
        <end position="92"/>
    </location>
</feature>
<dbReference type="Pfam" id="PF19270">
    <property type="entry name" value="FBO_C"/>
    <property type="match status" value="1"/>
</dbReference>
<sequence length="608" mass="69001">MTHQQVDFDTIDELERFRAEWKDEVRRRLPEPSKTTGHTKGRPSRSPIRVSSISQVGDGSRGSGSAEKREKELQHRPVENTMKTTPHVSDEKDLSSLLDHVHLNSAPNNRAEGSKRAANTTKDGGGNVQGAKESQAVRIYAQAVEYEQSGQLNDALVLYRKAFKMDDSVDRSYARQISQIQSSPLILSSTDIVSSSAPAETPYTFQRHIQFGPDYEAPSPSHPIYPSSSTSNHAILPSPLTTLLETKSTPDQSLSDIPFLPNEENLPIPISRLPAEMFEPIFLHMDVTTLERFGSTCWRARWLTAYANVWRRLAEGVYGFSVGMINEWIQKLGRRHMGEWRTVLIEQERVRLDGCYISVCHYIRPGAGDQWVAVSLSQLVTYHRFLRFYPDGTVLSFLTTDHPSDVVPILRPSLRAKGLHIGQWQLIRSDQTHPPPKLPFTDTKPNHNPYHPSHLSHLPQSAIRGSSSREKVQKNSTVETNIKMTKNRPRIMITSLLEPGNQQPKYEFSMELSLRETGRGKWNKIDLVEYNSLNYATGEILGLGLNHQKPFYFSKWVTNISFIPSSLVFDLFLIYSASLVYRLFRSTIHIGVYTFYIPLLICPCSNEQ</sequence>
<dbReference type="InterPro" id="IPR045464">
    <property type="entry name" value="Hrt3/FBXO9_C"/>
</dbReference>
<feature type="compositionally biased region" description="Basic and acidic residues" evidence="2">
    <location>
        <begin position="66"/>
        <end position="78"/>
    </location>
</feature>